<dbReference type="PANTHER" id="PTHR42718">
    <property type="entry name" value="MAJOR FACILITATOR SUPERFAMILY MULTIDRUG TRANSPORTER MFSC"/>
    <property type="match status" value="1"/>
</dbReference>
<dbReference type="RefSeq" id="WP_270006465.1">
    <property type="nucleotide sequence ID" value="NZ_JAPCID010000020.1"/>
</dbReference>
<feature type="transmembrane region" description="Helical" evidence="8">
    <location>
        <begin position="100"/>
        <end position="118"/>
    </location>
</feature>
<feature type="transmembrane region" description="Helical" evidence="8">
    <location>
        <begin position="124"/>
        <end position="147"/>
    </location>
</feature>
<feature type="transmembrane region" description="Helical" evidence="8">
    <location>
        <begin position="370"/>
        <end position="393"/>
    </location>
</feature>
<feature type="transmembrane region" description="Helical" evidence="8">
    <location>
        <begin position="188"/>
        <end position="209"/>
    </location>
</feature>
<keyword evidence="6 8" id="KW-0472">Membrane</keyword>
<evidence type="ECO:0000256" key="5">
    <source>
        <dbReference type="ARBA" id="ARBA00022989"/>
    </source>
</evidence>
<dbReference type="InterPro" id="IPR036259">
    <property type="entry name" value="MFS_trans_sf"/>
</dbReference>
<evidence type="ECO:0000256" key="6">
    <source>
        <dbReference type="ARBA" id="ARBA00023136"/>
    </source>
</evidence>
<sequence>MSSSSPTWNPRRASAATKAASRGGPSFDASTWGALILLCGIVFLDGLDVSMVGVALPSIQADLGLTTSELQWIVSAYVLGLGGLLLLGGRAADLLGRRRVLFGALAVFTLASLVGGLVDDPALLIAARFIKGAAAAFTVPAALSLITTTFTEGPARNKALAIFNAFGASGFSFGLVFGGLLTSADWRLTFLLPVPVAAILLALIPRFIAKDRPHLGAKRRYDLPGAVLLTGGMLVLVHALVEENVVEGIVALALLAAFVAVERRTAHPLVRLGILRSGSLVRANLGAMALFGAYVGFQFVATLYLQNTLGWSVLETALAFLPGGLLVAFGAPRMGAIISRYGTTRPILASTLAFAAGYALFLPVDANPYVLTFLPVMLLIGLGFTLGYAALNVQATAGVADHEQGLAAGLVQTSFQMGGAIVLAAVTAVVSSGYQTAIAVIVGVAVVSIALALIGVARPRTDEVLATQ</sequence>
<dbReference type="InterPro" id="IPR005829">
    <property type="entry name" value="Sugar_transporter_CS"/>
</dbReference>
<feature type="transmembrane region" description="Helical" evidence="8">
    <location>
        <begin position="159"/>
        <end position="182"/>
    </location>
</feature>
<evidence type="ECO:0000256" key="4">
    <source>
        <dbReference type="ARBA" id="ARBA00022692"/>
    </source>
</evidence>
<feature type="transmembrane region" description="Helical" evidence="8">
    <location>
        <begin position="32"/>
        <end position="58"/>
    </location>
</feature>
<dbReference type="PANTHER" id="PTHR42718:SF46">
    <property type="entry name" value="BLR6921 PROTEIN"/>
    <property type="match status" value="1"/>
</dbReference>
<feature type="region of interest" description="Disordered" evidence="7">
    <location>
        <begin position="1"/>
        <end position="25"/>
    </location>
</feature>
<accession>A0ABT4RKE3</accession>
<dbReference type="PROSITE" id="PS00216">
    <property type="entry name" value="SUGAR_TRANSPORT_1"/>
    <property type="match status" value="1"/>
</dbReference>
<keyword evidence="11" id="KW-1185">Reference proteome</keyword>
<organism evidence="10 11">
    <name type="scientific">Solirubrobacter deserti</name>
    <dbReference type="NCBI Taxonomy" id="2282478"/>
    <lineage>
        <taxon>Bacteria</taxon>
        <taxon>Bacillati</taxon>
        <taxon>Actinomycetota</taxon>
        <taxon>Thermoleophilia</taxon>
        <taxon>Solirubrobacterales</taxon>
        <taxon>Solirubrobacteraceae</taxon>
        <taxon>Solirubrobacter</taxon>
    </lineage>
</organism>
<keyword evidence="5 8" id="KW-1133">Transmembrane helix</keyword>
<feature type="transmembrane region" description="Helical" evidence="8">
    <location>
        <begin position="317"/>
        <end position="335"/>
    </location>
</feature>
<dbReference type="SUPFAM" id="SSF103473">
    <property type="entry name" value="MFS general substrate transporter"/>
    <property type="match status" value="1"/>
</dbReference>
<comment type="caution">
    <text evidence="10">The sequence shown here is derived from an EMBL/GenBank/DDBJ whole genome shotgun (WGS) entry which is preliminary data.</text>
</comment>
<feature type="transmembrane region" description="Helical" evidence="8">
    <location>
        <begin position="283"/>
        <end position="305"/>
    </location>
</feature>
<evidence type="ECO:0000256" key="8">
    <source>
        <dbReference type="SAM" id="Phobius"/>
    </source>
</evidence>
<dbReference type="PROSITE" id="PS50850">
    <property type="entry name" value="MFS"/>
    <property type="match status" value="1"/>
</dbReference>
<feature type="transmembrane region" description="Helical" evidence="8">
    <location>
        <begin position="245"/>
        <end position="262"/>
    </location>
</feature>
<evidence type="ECO:0000313" key="10">
    <source>
        <dbReference type="EMBL" id="MDA0139006.1"/>
    </source>
</evidence>
<feature type="compositionally biased region" description="Low complexity" evidence="7">
    <location>
        <begin position="11"/>
        <end position="22"/>
    </location>
</feature>
<evidence type="ECO:0000256" key="1">
    <source>
        <dbReference type="ARBA" id="ARBA00004651"/>
    </source>
</evidence>
<evidence type="ECO:0000256" key="7">
    <source>
        <dbReference type="SAM" id="MobiDB-lite"/>
    </source>
</evidence>
<proteinExistence type="predicted"/>
<evidence type="ECO:0000259" key="9">
    <source>
        <dbReference type="PROSITE" id="PS50850"/>
    </source>
</evidence>
<dbReference type="Pfam" id="PF07690">
    <property type="entry name" value="MFS_1"/>
    <property type="match status" value="1"/>
</dbReference>
<dbReference type="Gene3D" id="1.20.1720.10">
    <property type="entry name" value="Multidrug resistance protein D"/>
    <property type="match status" value="1"/>
</dbReference>
<dbReference type="EMBL" id="JAPCID010000020">
    <property type="protein sequence ID" value="MDA0139006.1"/>
    <property type="molecule type" value="Genomic_DNA"/>
</dbReference>
<evidence type="ECO:0000256" key="2">
    <source>
        <dbReference type="ARBA" id="ARBA00022448"/>
    </source>
</evidence>
<feature type="transmembrane region" description="Helical" evidence="8">
    <location>
        <begin position="405"/>
        <end position="430"/>
    </location>
</feature>
<feature type="transmembrane region" description="Helical" evidence="8">
    <location>
        <begin position="347"/>
        <end position="364"/>
    </location>
</feature>
<keyword evidence="4 8" id="KW-0812">Transmembrane</keyword>
<name>A0ABT4RKE3_9ACTN</name>
<dbReference type="Proteomes" id="UP001147700">
    <property type="component" value="Unassembled WGS sequence"/>
</dbReference>
<protein>
    <submittedName>
        <fullName evidence="10">MFS transporter</fullName>
    </submittedName>
</protein>
<comment type="subcellular location">
    <subcellularLocation>
        <location evidence="1">Cell membrane</location>
        <topology evidence="1">Multi-pass membrane protein</topology>
    </subcellularLocation>
</comment>
<dbReference type="InterPro" id="IPR020846">
    <property type="entry name" value="MFS_dom"/>
</dbReference>
<feature type="domain" description="Major facilitator superfamily (MFS) profile" evidence="9">
    <location>
        <begin position="34"/>
        <end position="462"/>
    </location>
</feature>
<gene>
    <name evidence="10" type="ORF">OJ962_16000</name>
</gene>
<feature type="transmembrane region" description="Helical" evidence="8">
    <location>
        <begin position="70"/>
        <end position="88"/>
    </location>
</feature>
<feature type="transmembrane region" description="Helical" evidence="8">
    <location>
        <begin position="221"/>
        <end position="239"/>
    </location>
</feature>
<dbReference type="Gene3D" id="1.20.1250.20">
    <property type="entry name" value="MFS general substrate transporter like domains"/>
    <property type="match status" value="1"/>
</dbReference>
<dbReference type="InterPro" id="IPR011701">
    <property type="entry name" value="MFS"/>
</dbReference>
<evidence type="ECO:0000256" key="3">
    <source>
        <dbReference type="ARBA" id="ARBA00022475"/>
    </source>
</evidence>
<evidence type="ECO:0000313" key="11">
    <source>
        <dbReference type="Proteomes" id="UP001147700"/>
    </source>
</evidence>
<keyword evidence="2" id="KW-0813">Transport</keyword>
<feature type="transmembrane region" description="Helical" evidence="8">
    <location>
        <begin position="436"/>
        <end position="457"/>
    </location>
</feature>
<dbReference type="CDD" id="cd17321">
    <property type="entry name" value="MFS_MMR_MDR_like"/>
    <property type="match status" value="1"/>
</dbReference>
<keyword evidence="3" id="KW-1003">Cell membrane</keyword>
<reference evidence="10" key="1">
    <citation type="submission" date="2022-10" db="EMBL/GenBank/DDBJ databases">
        <title>The WGS of Solirubrobacter sp. CPCC 204708.</title>
        <authorList>
            <person name="Jiang Z."/>
        </authorList>
    </citation>
    <scope>NUCLEOTIDE SEQUENCE</scope>
    <source>
        <strain evidence="10">CPCC 204708</strain>
    </source>
</reference>